<sequence>MKLRIIFILCCFLALSCSKDGGYYKHELDKPRFDGSVYAYLKSKPGVYDSLIKVIDRVGLEGIMSDSNITVFAPTNESFRLAIENLNNIRRRAGQATEFLANVEYEHLDTMMSQYIIRGRYAGDSLTNQDGSFIYDFRHGYRMHGKLTQSYSSGYIGGGPSVIEFSDTKNSPFLRNWVTTSTASINIEADNGIVHVLAPDHVFGFNDFVKRLTFIPPPPNLFFTVGGTFTASHEHSGGPNAVEASKYVFDGNPQTKFLLGFPNSLWLQAELNEPSVANAYTLTSANDAQERDPIDWRLEGSHDGTNWTQLDSRSSEEFVDRFMQRVFRFRNTTAYTFYRLTITRIRSGSTFQLADWSVNYEELER</sequence>
<proteinExistence type="predicted"/>
<keyword evidence="4" id="KW-1185">Reference proteome</keyword>
<reference evidence="3 4" key="1">
    <citation type="submission" date="2019-07" db="EMBL/GenBank/DDBJ databases">
        <title>Genomic Encyclopedia of Archaeal and Bacterial Type Strains, Phase II (KMG-II): from individual species to whole genera.</title>
        <authorList>
            <person name="Goeker M."/>
        </authorList>
    </citation>
    <scope>NUCLEOTIDE SEQUENCE [LARGE SCALE GENOMIC DNA]</scope>
    <source>
        <strain evidence="3 4">DSM 18850</strain>
    </source>
</reference>
<dbReference type="Proteomes" id="UP000325105">
    <property type="component" value="Unassembled WGS sequence"/>
</dbReference>
<dbReference type="SUPFAM" id="SSF49785">
    <property type="entry name" value="Galactose-binding domain-like"/>
    <property type="match status" value="1"/>
</dbReference>
<accession>A0A5S5DA43</accession>
<evidence type="ECO:0000313" key="4">
    <source>
        <dbReference type="Proteomes" id="UP000325105"/>
    </source>
</evidence>
<organism evidence="3 4">
    <name type="scientific">Sphingobacterium allocomposti</name>
    <dbReference type="NCBI Taxonomy" id="415956"/>
    <lineage>
        <taxon>Bacteria</taxon>
        <taxon>Pseudomonadati</taxon>
        <taxon>Bacteroidota</taxon>
        <taxon>Sphingobacteriia</taxon>
        <taxon>Sphingobacteriales</taxon>
        <taxon>Sphingobacteriaceae</taxon>
        <taxon>Sphingobacterium</taxon>
    </lineage>
</organism>
<dbReference type="InterPro" id="IPR008979">
    <property type="entry name" value="Galactose-bd-like_sf"/>
</dbReference>
<protein>
    <submittedName>
        <fullName evidence="3">F5/8 type C domain-containing protein</fullName>
    </submittedName>
</protein>
<dbReference type="Pfam" id="PF02469">
    <property type="entry name" value="Fasciclin"/>
    <property type="match status" value="1"/>
</dbReference>
<name>A0A5S5DA43_9SPHI</name>
<dbReference type="InterPro" id="IPR000782">
    <property type="entry name" value="FAS1_domain"/>
</dbReference>
<evidence type="ECO:0000259" key="1">
    <source>
        <dbReference type="Pfam" id="PF00754"/>
    </source>
</evidence>
<feature type="domain" description="F5/8 type C" evidence="1">
    <location>
        <begin position="229"/>
        <end position="344"/>
    </location>
</feature>
<dbReference type="PROSITE" id="PS51257">
    <property type="entry name" value="PROKAR_LIPOPROTEIN"/>
    <property type="match status" value="1"/>
</dbReference>
<evidence type="ECO:0000313" key="3">
    <source>
        <dbReference type="EMBL" id="TYP92238.1"/>
    </source>
</evidence>
<dbReference type="AlphaFoldDB" id="A0A5S5DA43"/>
<comment type="caution">
    <text evidence="3">The sequence shown here is derived from an EMBL/GenBank/DDBJ whole genome shotgun (WGS) entry which is preliminary data.</text>
</comment>
<evidence type="ECO:0000259" key="2">
    <source>
        <dbReference type="Pfam" id="PF02469"/>
    </source>
</evidence>
<feature type="domain" description="FAS1" evidence="2">
    <location>
        <begin position="49"/>
        <end position="197"/>
    </location>
</feature>
<dbReference type="EMBL" id="VNHX01000017">
    <property type="protein sequence ID" value="TYP92238.1"/>
    <property type="molecule type" value="Genomic_DNA"/>
</dbReference>
<dbReference type="OrthoDB" id="654858at2"/>
<gene>
    <name evidence="3" type="ORF">BC792_11713</name>
</gene>
<dbReference type="Gene3D" id="2.60.120.260">
    <property type="entry name" value="Galactose-binding domain-like"/>
    <property type="match status" value="1"/>
</dbReference>
<dbReference type="Gene3D" id="2.30.180.10">
    <property type="entry name" value="FAS1 domain"/>
    <property type="match status" value="1"/>
</dbReference>
<dbReference type="Pfam" id="PF00754">
    <property type="entry name" value="F5_F8_type_C"/>
    <property type="match status" value="1"/>
</dbReference>
<dbReference type="SUPFAM" id="SSF82153">
    <property type="entry name" value="FAS1 domain"/>
    <property type="match status" value="1"/>
</dbReference>
<dbReference type="InterPro" id="IPR036378">
    <property type="entry name" value="FAS1_dom_sf"/>
</dbReference>
<dbReference type="InterPro" id="IPR000421">
    <property type="entry name" value="FA58C"/>
</dbReference>
<dbReference type="RefSeq" id="WP_148909343.1">
    <property type="nucleotide sequence ID" value="NZ_VNHX01000017.1"/>
</dbReference>